<feature type="domain" description="Response regulatory" evidence="9">
    <location>
        <begin position="409"/>
        <end position="524"/>
    </location>
</feature>
<dbReference type="SUPFAM" id="SSF46689">
    <property type="entry name" value="Homeodomain-like"/>
    <property type="match status" value="1"/>
</dbReference>
<dbReference type="CDD" id="cd00082">
    <property type="entry name" value="HisKA"/>
    <property type="match status" value="1"/>
</dbReference>
<dbReference type="InterPro" id="IPR003661">
    <property type="entry name" value="HisK_dim/P_dom"/>
</dbReference>
<dbReference type="PANTHER" id="PTHR43547:SF2">
    <property type="entry name" value="HYBRID SIGNAL TRANSDUCTION HISTIDINE KINASE C"/>
    <property type="match status" value="1"/>
</dbReference>
<dbReference type="GO" id="GO:0000155">
    <property type="term" value="F:phosphorelay sensor kinase activity"/>
    <property type="evidence" value="ECO:0007669"/>
    <property type="project" value="InterPro"/>
</dbReference>
<dbReference type="SMART" id="SM00388">
    <property type="entry name" value="HisKA"/>
    <property type="match status" value="1"/>
</dbReference>
<dbReference type="SUPFAM" id="SSF47384">
    <property type="entry name" value="Homodimeric domain of signal transducing histidine kinase"/>
    <property type="match status" value="1"/>
</dbReference>
<dbReference type="InterPro" id="IPR003594">
    <property type="entry name" value="HATPase_dom"/>
</dbReference>
<dbReference type="Pfam" id="PF00072">
    <property type="entry name" value="Response_reg"/>
    <property type="match status" value="2"/>
</dbReference>
<dbReference type="CDD" id="cd00075">
    <property type="entry name" value="HATPase"/>
    <property type="match status" value="1"/>
</dbReference>
<dbReference type="InterPro" id="IPR001789">
    <property type="entry name" value="Sig_transdc_resp-reg_receiver"/>
</dbReference>
<dbReference type="InterPro" id="IPR018060">
    <property type="entry name" value="HTH_AraC"/>
</dbReference>
<gene>
    <name evidence="10" type="ORF">SD10_09385</name>
</gene>
<evidence type="ECO:0000256" key="2">
    <source>
        <dbReference type="ARBA" id="ARBA00012438"/>
    </source>
</evidence>
<feature type="domain" description="Histidine kinase" evidence="8">
    <location>
        <begin position="148"/>
        <end position="369"/>
    </location>
</feature>
<dbReference type="PRINTS" id="PR00344">
    <property type="entry name" value="BCTRLSENSOR"/>
</dbReference>
<comment type="catalytic activity">
    <reaction evidence="1">
        <text>ATP + protein L-histidine = ADP + protein N-phospho-L-histidine.</text>
        <dbReference type="EC" id="2.7.13.3"/>
    </reaction>
</comment>
<dbReference type="InterPro" id="IPR011006">
    <property type="entry name" value="CheY-like_superfamily"/>
</dbReference>
<name>A0A0E3ZTM3_9BACT</name>
<dbReference type="Pfam" id="PF12833">
    <property type="entry name" value="HTH_18"/>
    <property type="match status" value="1"/>
</dbReference>
<keyword evidence="4" id="KW-0805">Transcription regulation</keyword>
<dbReference type="InterPro" id="IPR036890">
    <property type="entry name" value="HATPase_C_sf"/>
</dbReference>
<evidence type="ECO:0000259" key="8">
    <source>
        <dbReference type="PROSITE" id="PS50109"/>
    </source>
</evidence>
<keyword evidence="5" id="KW-0804">Transcription</keyword>
<keyword evidence="10" id="KW-0808">Transferase</keyword>
<dbReference type="SUPFAM" id="SSF52172">
    <property type="entry name" value="CheY-like"/>
    <property type="match status" value="2"/>
</dbReference>
<dbReference type="Pfam" id="PF00512">
    <property type="entry name" value="HisKA"/>
    <property type="match status" value="1"/>
</dbReference>
<dbReference type="PATRIC" id="fig|1379870.5.peg.2043"/>
<dbReference type="AlphaFoldDB" id="A0A0E3ZTM3"/>
<dbReference type="Pfam" id="PF02518">
    <property type="entry name" value="HATPase_c"/>
    <property type="match status" value="1"/>
</dbReference>
<dbReference type="Proteomes" id="UP000033054">
    <property type="component" value="Chromosome"/>
</dbReference>
<sequence>MKTKILLVDDEVDLEVLFRQRFRQSIQNGTYEFVFAQDGRQALRLLEEQPDIDLLLSDINMPGMDGLTLLDRLQHINPMVRTVMITAYGDMTTIRTAMNRGAFDFITKPINFEDLEATIQKTSRYVHQLRETQELKAVDAMKTRFFTNITHELRSPLSLIISPVDKLLEAPDLSVPLQQQLLTVRRNARQILRLLNQLLAINQLEARQVELVEQVGDLPGFVGQVVDLFKPSADIKQLALVYQTDMPTGYYRFDAGKWETILANLLTNAIQFTPTGTITVSLYQTSAGARLSVRDTGIGITAHKLPHVFDRYYEGDNQRIRANDSTGISLSLVRELTLRLGGQITVQSQVDGPPGTSGTEFVLELPLQRTNENETAPAVASPSLLVDLPTLPATPASANPSGTAEAPPLVLVIEDNPELREFMVAELATTYRVRSAANGYDGWVLAKEELPSIIITDLMMPRLDGYALIERLKADPVTDHIPLVLLSASAGDSHRLKGLALGADDYLTKPFHLDELRLRLRNLLSRQQRLQEHYRQQLAQPDSTTPLQTVSDQFLRKLYTLIDEHLDDSTLSVEWLADELAMSRKALYLKVHNLTHLSPVELIRQYRLRKAIDLLRLGHSAAETAYLVGFETPSYFTKVFREFYKQTPTAYVKG</sequence>
<reference evidence="10 11" key="1">
    <citation type="journal article" date="2014" name="Curr. Microbiol.">
        <title>Spirosoma radiotolerans sp. nov., a gamma-radiation-resistant bacterium isolated from gamma ray-irradiated soil.</title>
        <authorList>
            <person name="Lee J.J."/>
            <person name="Srinivasan S."/>
            <person name="Lim S."/>
            <person name="Joe M."/>
            <person name="Im S."/>
            <person name="Bae S.I."/>
            <person name="Park K.R."/>
            <person name="Han J.H."/>
            <person name="Park S.H."/>
            <person name="Joo B.M."/>
            <person name="Park S.J."/>
            <person name="Kim M.K."/>
        </authorList>
    </citation>
    <scope>NUCLEOTIDE SEQUENCE [LARGE SCALE GENOMIC DNA]</scope>
    <source>
        <strain evidence="10 11">DG5A</strain>
    </source>
</reference>
<dbReference type="PANTHER" id="PTHR43547">
    <property type="entry name" value="TWO-COMPONENT HISTIDINE KINASE"/>
    <property type="match status" value="1"/>
</dbReference>
<dbReference type="PROSITE" id="PS50110">
    <property type="entry name" value="RESPONSE_REGULATORY"/>
    <property type="match status" value="2"/>
</dbReference>
<feature type="domain" description="HTH araC/xylS-type" evidence="7">
    <location>
        <begin position="556"/>
        <end position="654"/>
    </location>
</feature>
<dbReference type="CDD" id="cd17536">
    <property type="entry name" value="REC_YesN-like"/>
    <property type="match status" value="1"/>
</dbReference>
<keyword evidence="3 6" id="KW-0597">Phosphoprotein</keyword>
<accession>A0A0E3ZTM3</accession>
<dbReference type="SUPFAM" id="SSF55874">
    <property type="entry name" value="ATPase domain of HSP90 chaperone/DNA topoisomerase II/histidine kinase"/>
    <property type="match status" value="1"/>
</dbReference>
<dbReference type="PROSITE" id="PS01124">
    <property type="entry name" value="HTH_ARAC_FAMILY_2"/>
    <property type="match status" value="1"/>
</dbReference>
<dbReference type="SMART" id="SM00342">
    <property type="entry name" value="HTH_ARAC"/>
    <property type="match status" value="1"/>
</dbReference>
<dbReference type="Gene3D" id="1.10.10.60">
    <property type="entry name" value="Homeodomain-like"/>
    <property type="match status" value="1"/>
</dbReference>
<evidence type="ECO:0000259" key="7">
    <source>
        <dbReference type="PROSITE" id="PS01124"/>
    </source>
</evidence>
<dbReference type="Gene3D" id="3.40.50.2300">
    <property type="match status" value="2"/>
</dbReference>
<dbReference type="RefSeq" id="WP_046573571.1">
    <property type="nucleotide sequence ID" value="NZ_CP010429.1"/>
</dbReference>
<keyword evidence="11" id="KW-1185">Reference proteome</keyword>
<dbReference type="Gene3D" id="1.10.287.130">
    <property type="match status" value="1"/>
</dbReference>
<evidence type="ECO:0000256" key="1">
    <source>
        <dbReference type="ARBA" id="ARBA00000085"/>
    </source>
</evidence>
<evidence type="ECO:0000256" key="3">
    <source>
        <dbReference type="ARBA" id="ARBA00022553"/>
    </source>
</evidence>
<dbReference type="GO" id="GO:0043565">
    <property type="term" value="F:sequence-specific DNA binding"/>
    <property type="evidence" value="ECO:0007669"/>
    <property type="project" value="InterPro"/>
</dbReference>
<evidence type="ECO:0000256" key="6">
    <source>
        <dbReference type="PROSITE-ProRule" id="PRU00169"/>
    </source>
</evidence>
<dbReference type="InterPro" id="IPR009057">
    <property type="entry name" value="Homeodomain-like_sf"/>
</dbReference>
<feature type="modified residue" description="4-aspartylphosphate" evidence="6">
    <location>
        <position position="457"/>
    </location>
</feature>
<dbReference type="SMART" id="SM00387">
    <property type="entry name" value="HATPase_c"/>
    <property type="match status" value="1"/>
</dbReference>
<evidence type="ECO:0000259" key="9">
    <source>
        <dbReference type="PROSITE" id="PS50110"/>
    </source>
</evidence>
<dbReference type="Gene3D" id="3.30.565.10">
    <property type="entry name" value="Histidine kinase-like ATPase, C-terminal domain"/>
    <property type="match status" value="1"/>
</dbReference>
<dbReference type="STRING" id="1379870.SD10_09385"/>
<dbReference type="InterPro" id="IPR004358">
    <property type="entry name" value="Sig_transdc_His_kin-like_C"/>
</dbReference>
<proteinExistence type="predicted"/>
<feature type="domain" description="Response regulatory" evidence="9">
    <location>
        <begin position="4"/>
        <end position="123"/>
    </location>
</feature>
<dbReference type="EMBL" id="CP010429">
    <property type="protein sequence ID" value="AKD55089.1"/>
    <property type="molecule type" value="Genomic_DNA"/>
</dbReference>
<dbReference type="EC" id="2.7.13.3" evidence="2"/>
<keyword evidence="10" id="KW-0418">Kinase</keyword>
<dbReference type="GO" id="GO:0003700">
    <property type="term" value="F:DNA-binding transcription factor activity"/>
    <property type="evidence" value="ECO:0007669"/>
    <property type="project" value="InterPro"/>
</dbReference>
<evidence type="ECO:0000256" key="5">
    <source>
        <dbReference type="ARBA" id="ARBA00023163"/>
    </source>
</evidence>
<evidence type="ECO:0000256" key="4">
    <source>
        <dbReference type="ARBA" id="ARBA00023015"/>
    </source>
</evidence>
<organism evidence="10 11">
    <name type="scientific">Spirosoma radiotolerans</name>
    <dbReference type="NCBI Taxonomy" id="1379870"/>
    <lineage>
        <taxon>Bacteria</taxon>
        <taxon>Pseudomonadati</taxon>
        <taxon>Bacteroidota</taxon>
        <taxon>Cytophagia</taxon>
        <taxon>Cytophagales</taxon>
        <taxon>Cytophagaceae</taxon>
        <taxon>Spirosoma</taxon>
    </lineage>
</organism>
<dbReference type="InterPro" id="IPR005467">
    <property type="entry name" value="His_kinase_dom"/>
</dbReference>
<dbReference type="SMART" id="SM00448">
    <property type="entry name" value="REC"/>
    <property type="match status" value="2"/>
</dbReference>
<feature type="modified residue" description="4-aspartylphosphate" evidence="6">
    <location>
        <position position="58"/>
    </location>
</feature>
<dbReference type="KEGG" id="srd:SD10_09385"/>
<evidence type="ECO:0000313" key="10">
    <source>
        <dbReference type="EMBL" id="AKD55089.1"/>
    </source>
</evidence>
<dbReference type="HOGENOM" id="CLU_000445_28_7_10"/>
<dbReference type="OrthoDB" id="9797097at2"/>
<evidence type="ECO:0000313" key="11">
    <source>
        <dbReference type="Proteomes" id="UP000033054"/>
    </source>
</evidence>
<protein>
    <recommendedName>
        <fullName evidence="2">histidine kinase</fullName>
        <ecNumber evidence="2">2.7.13.3</ecNumber>
    </recommendedName>
</protein>
<dbReference type="PROSITE" id="PS50109">
    <property type="entry name" value="HIS_KIN"/>
    <property type="match status" value="1"/>
</dbReference>
<dbReference type="InterPro" id="IPR036097">
    <property type="entry name" value="HisK_dim/P_sf"/>
</dbReference>